<dbReference type="OrthoDB" id="9785276at2"/>
<dbReference type="Gene3D" id="3.50.50.60">
    <property type="entry name" value="FAD/NAD(P)-binding domain"/>
    <property type="match status" value="2"/>
</dbReference>
<protein>
    <submittedName>
        <fullName evidence="6">GMC oxidoreductase</fullName>
    </submittedName>
</protein>
<dbReference type="InterPro" id="IPR012132">
    <property type="entry name" value="GMC_OxRdtase"/>
</dbReference>
<accession>A0A1W2FX36</accession>
<evidence type="ECO:0000313" key="7">
    <source>
        <dbReference type="Proteomes" id="UP000192674"/>
    </source>
</evidence>
<evidence type="ECO:0000259" key="5">
    <source>
        <dbReference type="PROSITE" id="PS00624"/>
    </source>
</evidence>
<dbReference type="Proteomes" id="UP000192674">
    <property type="component" value="Unassembled WGS sequence"/>
</dbReference>
<dbReference type="InterPro" id="IPR000172">
    <property type="entry name" value="GMC_OxRdtase_N"/>
</dbReference>
<dbReference type="PANTHER" id="PTHR11552:SF147">
    <property type="entry name" value="CHOLINE DEHYDROGENASE, MITOCHONDRIAL"/>
    <property type="match status" value="1"/>
</dbReference>
<comment type="cofactor">
    <cofactor evidence="1">
        <name>FAD</name>
        <dbReference type="ChEBI" id="CHEBI:57692"/>
    </cofactor>
</comment>
<evidence type="ECO:0000256" key="2">
    <source>
        <dbReference type="ARBA" id="ARBA00010790"/>
    </source>
</evidence>
<keyword evidence="3" id="KW-0285">Flavoprotein</keyword>
<proteinExistence type="inferred from homology"/>
<dbReference type="GO" id="GO:0016614">
    <property type="term" value="F:oxidoreductase activity, acting on CH-OH group of donors"/>
    <property type="evidence" value="ECO:0007669"/>
    <property type="project" value="InterPro"/>
</dbReference>
<dbReference type="InterPro" id="IPR036188">
    <property type="entry name" value="FAD/NAD-bd_sf"/>
</dbReference>
<dbReference type="EMBL" id="FWXV01000014">
    <property type="protein sequence ID" value="SMD26433.1"/>
    <property type="molecule type" value="Genomic_DNA"/>
</dbReference>
<feature type="domain" description="Glucose-methanol-choline oxidoreductase N-terminal" evidence="5">
    <location>
        <begin position="92"/>
        <end position="106"/>
    </location>
</feature>
<keyword evidence="7" id="KW-1185">Reference proteome</keyword>
<evidence type="ECO:0000256" key="1">
    <source>
        <dbReference type="ARBA" id="ARBA00001974"/>
    </source>
</evidence>
<dbReference type="GO" id="GO:0050660">
    <property type="term" value="F:flavin adenine dinucleotide binding"/>
    <property type="evidence" value="ECO:0007669"/>
    <property type="project" value="InterPro"/>
</dbReference>
<keyword evidence="4" id="KW-0274">FAD</keyword>
<dbReference type="Pfam" id="PF00732">
    <property type="entry name" value="GMC_oxred_N"/>
    <property type="match status" value="1"/>
</dbReference>
<dbReference type="AlphaFoldDB" id="A0A1W2FX36"/>
<dbReference type="RefSeq" id="WP_084434182.1">
    <property type="nucleotide sequence ID" value="NZ_FWXV01000014.1"/>
</dbReference>
<evidence type="ECO:0000256" key="3">
    <source>
        <dbReference type="ARBA" id="ARBA00022630"/>
    </source>
</evidence>
<evidence type="ECO:0000313" key="6">
    <source>
        <dbReference type="EMBL" id="SMD26433.1"/>
    </source>
</evidence>
<dbReference type="PROSITE" id="PS00624">
    <property type="entry name" value="GMC_OXRED_2"/>
    <property type="match status" value="1"/>
</dbReference>
<dbReference type="Pfam" id="PF05199">
    <property type="entry name" value="GMC_oxred_C"/>
    <property type="match status" value="1"/>
</dbReference>
<reference evidence="6 7" key="1">
    <citation type="submission" date="2017-04" db="EMBL/GenBank/DDBJ databases">
        <authorList>
            <person name="Afonso C.L."/>
            <person name="Miller P.J."/>
            <person name="Scott M.A."/>
            <person name="Spackman E."/>
            <person name="Goraichik I."/>
            <person name="Dimitrov K.M."/>
            <person name="Suarez D.L."/>
            <person name="Swayne D.E."/>
        </authorList>
    </citation>
    <scope>NUCLEOTIDE SEQUENCE [LARGE SCALE GENOMIC DNA]</scope>
    <source>
        <strain evidence="6 7">DSM 43828</strain>
    </source>
</reference>
<dbReference type="PANTHER" id="PTHR11552">
    <property type="entry name" value="GLUCOSE-METHANOL-CHOLINE GMC OXIDOREDUCTASE"/>
    <property type="match status" value="1"/>
</dbReference>
<gene>
    <name evidence="6" type="ORF">SAMN05661093_10016</name>
</gene>
<organism evidence="6 7">
    <name type="scientific">Kibdelosporangium aridum</name>
    <dbReference type="NCBI Taxonomy" id="2030"/>
    <lineage>
        <taxon>Bacteria</taxon>
        <taxon>Bacillati</taxon>
        <taxon>Actinomycetota</taxon>
        <taxon>Actinomycetes</taxon>
        <taxon>Pseudonocardiales</taxon>
        <taxon>Pseudonocardiaceae</taxon>
        <taxon>Kibdelosporangium</taxon>
    </lineage>
</organism>
<dbReference type="Gene3D" id="3.30.410.40">
    <property type="match status" value="1"/>
</dbReference>
<sequence length="373" mass="41060">MEARFGPRGDVDAESPYVVDRFETTFPEHRRRTPADALLSPDVRKRPNLTVLTGAYATKILFHGRRANGVRYTRNGQSVELRARRGVVLAAGAYNTPQLLMLSGIGPAQHLRSLGIDVVADVPGVGANLQDHLGVRLRGLGRRGTTGSIPMAAKDEWIQQWLRDRSGPANYFQENNVGFFKTNRRTPWPDFEALLSYNPDFGNGAYFADVPDKDDRAGYYILVVQLHPHSRGSLQLASPDPAVAPVINPGYLSDPRDIDEFVTGLRRAHRLLTTKTLEPYSEFVHPAVNATDDVYRDLIRADAGTMYHPVGTARMGHLSDPQVVVDPDFQVRDVAGLYVADASVFPHLVSGHTVAPTMYLGEVAAAAIRSRSV</sequence>
<comment type="similarity">
    <text evidence="2">Belongs to the GMC oxidoreductase family.</text>
</comment>
<evidence type="ECO:0000256" key="4">
    <source>
        <dbReference type="ARBA" id="ARBA00022827"/>
    </source>
</evidence>
<dbReference type="InterPro" id="IPR007867">
    <property type="entry name" value="GMC_OxRtase_C"/>
</dbReference>
<dbReference type="SUPFAM" id="SSF51905">
    <property type="entry name" value="FAD/NAD(P)-binding domain"/>
    <property type="match status" value="1"/>
</dbReference>
<name>A0A1W2FX36_KIBAR</name>
<dbReference type="SUPFAM" id="SSF54373">
    <property type="entry name" value="FAD-linked reductases, C-terminal domain"/>
    <property type="match status" value="1"/>
</dbReference>